<accession>A0AAE1E0K0</accession>
<name>A0AAE1E0K0_9GAST</name>
<reference evidence="1" key="1">
    <citation type="journal article" date="2023" name="G3 (Bethesda)">
        <title>A reference genome for the long-term kleptoplast-retaining sea slug Elysia crispata morphotype clarki.</title>
        <authorList>
            <person name="Eastman K.E."/>
            <person name="Pendleton A.L."/>
            <person name="Shaikh M.A."/>
            <person name="Suttiyut T."/>
            <person name="Ogas R."/>
            <person name="Tomko P."/>
            <person name="Gavelis G."/>
            <person name="Widhalm J.R."/>
            <person name="Wisecaver J.H."/>
        </authorList>
    </citation>
    <scope>NUCLEOTIDE SEQUENCE</scope>
    <source>
        <strain evidence="1">ECLA1</strain>
    </source>
</reference>
<keyword evidence="2" id="KW-1185">Reference proteome</keyword>
<dbReference type="EMBL" id="JAWDGP010001628">
    <property type="protein sequence ID" value="KAK3789824.1"/>
    <property type="molecule type" value="Genomic_DNA"/>
</dbReference>
<proteinExistence type="predicted"/>
<sequence length="109" mass="12255">MDHESEGRAIWKSTTVLEDAAYCIDQAMRLRILARPDNCHTEDEAISAEMGCGETILLCLSSSFFCICSTNLSTMEALQGRRGRTDNSSLLYSQSHNTLDKWHSRKILP</sequence>
<gene>
    <name evidence="1" type="ORF">RRG08_036117</name>
</gene>
<comment type="caution">
    <text evidence="1">The sequence shown here is derived from an EMBL/GenBank/DDBJ whole genome shotgun (WGS) entry which is preliminary data.</text>
</comment>
<protein>
    <submittedName>
        <fullName evidence="1">Uncharacterized protein</fullName>
    </submittedName>
</protein>
<organism evidence="1 2">
    <name type="scientific">Elysia crispata</name>
    <name type="common">lettuce slug</name>
    <dbReference type="NCBI Taxonomy" id="231223"/>
    <lineage>
        <taxon>Eukaryota</taxon>
        <taxon>Metazoa</taxon>
        <taxon>Spiralia</taxon>
        <taxon>Lophotrochozoa</taxon>
        <taxon>Mollusca</taxon>
        <taxon>Gastropoda</taxon>
        <taxon>Heterobranchia</taxon>
        <taxon>Euthyneura</taxon>
        <taxon>Panpulmonata</taxon>
        <taxon>Sacoglossa</taxon>
        <taxon>Placobranchoidea</taxon>
        <taxon>Plakobranchidae</taxon>
        <taxon>Elysia</taxon>
    </lineage>
</organism>
<evidence type="ECO:0000313" key="2">
    <source>
        <dbReference type="Proteomes" id="UP001283361"/>
    </source>
</evidence>
<dbReference type="Proteomes" id="UP001283361">
    <property type="component" value="Unassembled WGS sequence"/>
</dbReference>
<evidence type="ECO:0000313" key="1">
    <source>
        <dbReference type="EMBL" id="KAK3789824.1"/>
    </source>
</evidence>
<dbReference type="AlphaFoldDB" id="A0AAE1E0K0"/>